<dbReference type="EMBL" id="CP022521">
    <property type="protein sequence ID" value="ASO22405.1"/>
    <property type="molecule type" value="Genomic_DNA"/>
</dbReference>
<dbReference type="OrthoDB" id="3690981at2"/>
<dbReference type="AlphaFoldDB" id="A0A221W917"/>
<keyword evidence="2" id="KW-1185">Reference proteome</keyword>
<dbReference type="Proteomes" id="UP000204221">
    <property type="component" value="Chromosome"/>
</dbReference>
<protein>
    <submittedName>
        <fullName evidence="1">Uncharacterized protein</fullName>
    </submittedName>
</protein>
<organism evidence="1 2">
    <name type="scientific">Actinoalloteichus hoggarensis</name>
    <dbReference type="NCBI Taxonomy" id="1470176"/>
    <lineage>
        <taxon>Bacteria</taxon>
        <taxon>Bacillati</taxon>
        <taxon>Actinomycetota</taxon>
        <taxon>Actinomycetes</taxon>
        <taxon>Pseudonocardiales</taxon>
        <taxon>Pseudonocardiaceae</taxon>
        <taxon>Actinoalloteichus</taxon>
    </lineage>
</organism>
<accession>A0A221W917</accession>
<name>A0A221W917_9PSEU</name>
<evidence type="ECO:0000313" key="2">
    <source>
        <dbReference type="Proteomes" id="UP000204221"/>
    </source>
</evidence>
<dbReference type="KEGG" id="ahg:AHOG_23995"/>
<gene>
    <name evidence="1" type="ORF">AHOG_23995</name>
</gene>
<dbReference type="RefSeq" id="WP_157737023.1">
    <property type="nucleotide sequence ID" value="NZ_CP022521.1"/>
</dbReference>
<reference evidence="1 2" key="1">
    <citation type="submission" date="2017-07" db="EMBL/GenBank/DDBJ databases">
        <title>Complete genome sequence of Actinoalloteichus hoggarensis DSM 45943, type strain of Actinoalloteichus hoggarensis.</title>
        <authorList>
            <person name="Ruckert C."/>
            <person name="Nouioui I."/>
            <person name="Willmese J."/>
            <person name="van Wezel G."/>
            <person name="Klenk H.-P."/>
            <person name="Kalinowski J."/>
            <person name="Zotchev S.B."/>
        </authorList>
    </citation>
    <scope>NUCLEOTIDE SEQUENCE [LARGE SCALE GENOMIC DNA]</scope>
    <source>
        <strain evidence="1 2">DSM 45943</strain>
    </source>
</reference>
<proteinExistence type="predicted"/>
<evidence type="ECO:0000313" key="1">
    <source>
        <dbReference type="EMBL" id="ASO22405.1"/>
    </source>
</evidence>
<sequence length="120" mass="13161">MAVSITRAQAIRRYPELSSLAKIKDAGWDFHVLVDDAGDPSCLVGYRSRRQFIDAIYVYDSTETTAIRMVVDRPGSPGGILWQSSGVLEDTLSELLALPAPGERHAPVLTRRMGTLLGFV</sequence>